<gene>
    <name evidence="2" type="ORF">C451_04461</name>
</gene>
<accession>M0NG22</accession>
<evidence type="ECO:0000313" key="2">
    <source>
        <dbReference type="EMBL" id="EMA56024.1"/>
    </source>
</evidence>
<dbReference type="PATRIC" id="fig|1227457.3.peg.802"/>
<reference evidence="2 3" key="1">
    <citation type="journal article" date="2014" name="PLoS Genet.">
        <title>Phylogenetically driven sequencing of extremely halophilic archaea reveals strategies for static and dynamic osmo-response.</title>
        <authorList>
            <person name="Becker E.A."/>
            <person name="Seitzer P.M."/>
            <person name="Tritt A."/>
            <person name="Larsen D."/>
            <person name="Krusor M."/>
            <person name="Yao A.I."/>
            <person name="Wu D."/>
            <person name="Madern D."/>
            <person name="Eisen J.A."/>
            <person name="Darling A.E."/>
            <person name="Facciotti M.T."/>
        </authorList>
    </citation>
    <scope>NUCLEOTIDE SEQUENCE [LARGE SCALE GENOMIC DNA]</scope>
    <source>
        <strain evidence="2 3">JCM 13552</strain>
    </source>
</reference>
<dbReference type="OrthoDB" id="382504at2157"/>
<name>M0NG22_9EURY</name>
<feature type="compositionally biased region" description="Acidic residues" evidence="1">
    <location>
        <begin position="28"/>
        <end position="54"/>
    </location>
</feature>
<feature type="compositionally biased region" description="Low complexity" evidence="1">
    <location>
        <begin position="55"/>
        <end position="68"/>
    </location>
</feature>
<proteinExistence type="predicted"/>
<dbReference type="STRING" id="1227457.C451_04461"/>
<sequence>MTETGDTESDGSDNDELGGVLGEVGLDYADDDEADQVDNDPENNEIDSTDEIDTSDPSNPSDSESPTDGASNDTATEADDGPFAPDPEMQLTKSLGTKLTPPEKEFIDLYVEFSDEYEHTGEFLRVFVDELRQEYGEEVMRRKEALEELKGGL</sequence>
<protein>
    <submittedName>
        <fullName evidence="2">Uncharacterized protein</fullName>
    </submittedName>
</protein>
<dbReference type="AlphaFoldDB" id="M0NG22"/>
<organism evidence="2 3">
    <name type="scientific">Halococcus thailandensis JCM 13552</name>
    <dbReference type="NCBI Taxonomy" id="1227457"/>
    <lineage>
        <taxon>Archaea</taxon>
        <taxon>Methanobacteriati</taxon>
        <taxon>Methanobacteriota</taxon>
        <taxon>Stenosarchaea group</taxon>
        <taxon>Halobacteria</taxon>
        <taxon>Halobacteriales</taxon>
        <taxon>Halococcaceae</taxon>
        <taxon>Halococcus</taxon>
    </lineage>
</organism>
<keyword evidence="3" id="KW-1185">Reference proteome</keyword>
<evidence type="ECO:0000256" key="1">
    <source>
        <dbReference type="SAM" id="MobiDB-lite"/>
    </source>
</evidence>
<dbReference type="RefSeq" id="WP_007738084.1">
    <property type="nucleotide sequence ID" value="NZ_AOMF01000099.1"/>
</dbReference>
<comment type="caution">
    <text evidence="2">The sequence shown here is derived from an EMBL/GenBank/DDBJ whole genome shotgun (WGS) entry which is preliminary data.</text>
</comment>
<feature type="region of interest" description="Disordered" evidence="1">
    <location>
        <begin position="1"/>
        <end position="99"/>
    </location>
</feature>
<evidence type="ECO:0000313" key="3">
    <source>
        <dbReference type="Proteomes" id="UP000011680"/>
    </source>
</evidence>
<feature type="compositionally biased region" description="Acidic residues" evidence="1">
    <location>
        <begin position="1"/>
        <end position="16"/>
    </location>
</feature>
<dbReference type="Proteomes" id="UP000011680">
    <property type="component" value="Unassembled WGS sequence"/>
</dbReference>
<dbReference type="EMBL" id="AOMF01000099">
    <property type="protein sequence ID" value="EMA56024.1"/>
    <property type="molecule type" value="Genomic_DNA"/>
</dbReference>